<dbReference type="Gene3D" id="3.40.50.1100">
    <property type="match status" value="2"/>
</dbReference>
<name>A0ABX9ZUC7_9BURK</name>
<sequence length="449" mass="47693">MPTMSAPTQFDAVLAKLQARMPTLWLNDRLGQPLPATAPSTASISGAEARMARCAPLLVELFPELSDTDGHIESALMPADNLKAALSCDSTAGAGVWFIKRDDALPVAGSIKARGGFHEVLAVAEEIALTRGLILPDDDRRRLNTPEVRAVFAQYTVAVGSTGNLGLSIGVMAAALGFDAVVHMSADAKAWKKERLRKRGVRVVEHAGDYAKAVAGGRAQALALPHSHFVDDERSDLLFFGYAASARYLAAQLKDAGRQVDAQHPLFVYLPCGVGGAPGGITYGLKALFGEHVHCFFAEPVASPCMLVQLASHSDTPISVYDIGLDNKTDADGLAVGEASHLVAPLMASQLSGVFTVSDTELFLNLRALKASLGVWVEPSAAAGIPGPRWLSDSAQGRAYVERHALDMRQATHVIWSTGGSLVPPEEHRAFHDRADELARRGEAALQIS</sequence>
<dbReference type="InterPro" id="IPR050147">
    <property type="entry name" value="Ser/Thr_Dehydratase"/>
</dbReference>
<dbReference type="RefSeq" id="WP_107337445.1">
    <property type="nucleotide sequence ID" value="NZ_PYYA01000002.1"/>
</dbReference>
<evidence type="ECO:0000256" key="1">
    <source>
        <dbReference type="ARBA" id="ARBA00001933"/>
    </source>
</evidence>
<reference evidence="6 7" key="1">
    <citation type="submission" date="2018-12" db="EMBL/GenBank/DDBJ databases">
        <title>Whole genome sequence of a Pandoraea apista isolate from a patient with cystic fibrosis.</title>
        <authorList>
            <person name="Kenna D.T."/>
            <person name="Turton J.F."/>
        </authorList>
    </citation>
    <scope>NUCLEOTIDE SEQUENCE [LARGE SCALE GENOMIC DNA]</scope>
    <source>
        <strain evidence="6 7">Pa13324</strain>
    </source>
</reference>
<comment type="similarity">
    <text evidence="4">Belongs to the serine/threonine dehydratase family. DsdA subfamily.</text>
</comment>
<evidence type="ECO:0000259" key="5">
    <source>
        <dbReference type="Pfam" id="PF00291"/>
    </source>
</evidence>
<dbReference type="Proteomes" id="UP000270216">
    <property type="component" value="Unassembled WGS sequence"/>
</dbReference>
<dbReference type="HAMAP" id="MF_01030">
    <property type="entry name" value="D_Ser_dehydrat"/>
    <property type="match status" value="1"/>
</dbReference>
<dbReference type="NCBIfam" id="NF002823">
    <property type="entry name" value="PRK02991.1"/>
    <property type="match status" value="1"/>
</dbReference>
<feature type="modified residue" description="N6-(pyridoxal phosphate)lysine" evidence="4">
    <location>
        <position position="112"/>
    </location>
</feature>
<accession>A0ABX9ZUC7</accession>
<evidence type="ECO:0000313" key="7">
    <source>
        <dbReference type="Proteomes" id="UP000270216"/>
    </source>
</evidence>
<dbReference type="InterPro" id="IPR001926">
    <property type="entry name" value="TrpB-like_PALP"/>
</dbReference>
<keyword evidence="2 4" id="KW-0663">Pyridoxal phosphate</keyword>
<dbReference type="GO" id="GO:0008721">
    <property type="term" value="F:D-serine ammonia-lyase activity"/>
    <property type="evidence" value="ECO:0007669"/>
    <property type="project" value="UniProtKB-EC"/>
</dbReference>
<dbReference type="PANTHER" id="PTHR48078:SF9">
    <property type="entry name" value="D-SERINE DEHYDRATASE"/>
    <property type="match status" value="1"/>
</dbReference>
<dbReference type="NCBIfam" id="TIGR02035">
    <property type="entry name" value="D_Ser_am_lyase"/>
    <property type="match status" value="1"/>
</dbReference>
<protein>
    <recommendedName>
        <fullName evidence="4">Probable D-serine dehydratase</fullName>
        <ecNumber evidence="4">4.3.1.18</ecNumber>
    </recommendedName>
    <alternativeName>
        <fullName evidence="4">D-serine deaminase</fullName>
        <shortName evidence="4">DSD</shortName>
    </alternativeName>
</protein>
<comment type="catalytic activity">
    <reaction evidence="4">
        <text>D-serine = pyruvate + NH4(+)</text>
        <dbReference type="Rhea" id="RHEA:13977"/>
        <dbReference type="ChEBI" id="CHEBI:15361"/>
        <dbReference type="ChEBI" id="CHEBI:28938"/>
        <dbReference type="ChEBI" id="CHEBI:35247"/>
        <dbReference type="EC" id="4.3.1.18"/>
    </reaction>
</comment>
<evidence type="ECO:0000256" key="2">
    <source>
        <dbReference type="ARBA" id="ARBA00022898"/>
    </source>
</evidence>
<dbReference type="EC" id="4.3.1.18" evidence="4"/>
<evidence type="ECO:0000256" key="3">
    <source>
        <dbReference type="ARBA" id="ARBA00023239"/>
    </source>
</evidence>
<dbReference type="EMBL" id="RWHX01000004">
    <property type="protein sequence ID" value="RSK85169.1"/>
    <property type="molecule type" value="Genomic_DNA"/>
</dbReference>
<gene>
    <name evidence="4" type="primary">dsdA</name>
    <name evidence="6" type="ORF">EJE83_03995</name>
</gene>
<feature type="domain" description="Tryptophan synthase beta chain-like PALP" evidence="5">
    <location>
        <begin position="89"/>
        <end position="387"/>
    </location>
</feature>
<dbReference type="SUPFAM" id="SSF53686">
    <property type="entry name" value="Tryptophan synthase beta subunit-like PLP-dependent enzymes"/>
    <property type="match status" value="1"/>
</dbReference>
<dbReference type="PANTHER" id="PTHR48078">
    <property type="entry name" value="THREONINE DEHYDRATASE, MITOCHONDRIAL-RELATED"/>
    <property type="match status" value="1"/>
</dbReference>
<organism evidence="6 7">
    <name type="scientific">Pandoraea apista</name>
    <dbReference type="NCBI Taxonomy" id="93218"/>
    <lineage>
        <taxon>Bacteria</taxon>
        <taxon>Pseudomonadati</taxon>
        <taxon>Pseudomonadota</taxon>
        <taxon>Betaproteobacteria</taxon>
        <taxon>Burkholderiales</taxon>
        <taxon>Burkholderiaceae</taxon>
        <taxon>Pandoraea</taxon>
    </lineage>
</organism>
<proteinExistence type="inferred from homology"/>
<dbReference type="Pfam" id="PF00291">
    <property type="entry name" value="PALP"/>
    <property type="match status" value="1"/>
</dbReference>
<evidence type="ECO:0000313" key="6">
    <source>
        <dbReference type="EMBL" id="RSK85169.1"/>
    </source>
</evidence>
<evidence type="ECO:0000256" key="4">
    <source>
        <dbReference type="HAMAP-Rule" id="MF_01030"/>
    </source>
</evidence>
<dbReference type="InterPro" id="IPR036052">
    <property type="entry name" value="TrpB-like_PALP_sf"/>
</dbReference>
<dbReference type="InterPro" id="IPR011780">
    <property type="entry name" value="D_Ser_am_lyase"/>
</dbReference>
<keyword evidence="7" id="KW-1185">Reference proteome</keyword>
<keyword evidence="3 4" id="KW-0456">Lyase</keyword>
<comment type="cofactor">
    <cofactor evidence="1 4">
        <name>pyridoxal 5'-phosphate</name>
        <dbReference type="ChEBI" id="CHEBI:597326"/>
    </cofactor>
</comment>
<comment type="caution">
    <text evidence="6">The sequence shown here is derived from an EMBL/GenBank/DDBJ whole genome shotgun (WGS) entry which is preliminary data.</text>
</comment>